<feature type="signal peptide" evidence="1">
    <location>
        <begin position="1"/>
        <end position="30"/>
    </location>
</feature>
<keyword evidence="1" id="KW-0732">Signal</keyword>
<dbReference type="InterPro" id="IPR025240">
    <property type="entry name" value="DUF4189"/>
</dbReference>
<keyword evidence="4" id="KW-1185">Reference proteome</keyword>
<name>A0A1X2EGB1_9MYCO</name>
<proteinExistence type="predicted"/>
<organism evidence="3 4">
    <name type="scientific">Mycolicibacillus trivialis</name>
    <dbReference type="NCBI Taxonomy" id="1798"/>
    <lineage>
        <taxon>Bacteria</taxon>
        <taxon>Bacillati</taxon>
        <taxon>Actinomycetota</taxon>
        <taxon>Actinomycetes</taxon>
        <taxon>Mycobacteriales</taxon>
        <taxon>Mycobacteriaceae</taxon>
        <taxon>Mycolicibacillus</taxon>
    </lineage>
</organism>
<dbReference type="OrthoDB" id="4736829at2"/>
<accession>A0A1X2EGB1</accession>
<dbReference type="AlphaFoldDB" id="A0A1X2EGB1"/>
<feature type="domain" description="DUF4189" evidence="2">
    <location>
        <begin position="37"/>
        <end position="112"/>
    </location>
</feature>
<dbReference type="Proteomes" id="UP000193090">
    <property type="component" value="Unassembled WGS sequence"/>
</dbReference>
<reference evidence="3 4" key="1">
    <citation type="submission" date="2016-01" db="EMBL/GenBank/DDBJ databases">
        <title>The new phylogeny of the genus Mycobacterium.</title>
        <authorList>
            <person name="Tarcisio F."/>
            <person name="Conor M."/>
            <person name="Antonella G."/>
            <person name="Elisabetta G."/>
            <person name="Giulia F.S."/>
            <person name="Sara T."/>
            <person name="Anna F."/>
            <person name="Clotilde B."/>
            <person name="Roberto B."/>
            <person name="Veronica D.S."/>
            <person name="Fabio R."/>
            <person name="Monica P."/>
            <person name="Olivier J."/>
            <person name="Enrico T."/>
            <person name="Nicola S."/>
        </authorList>
    </citation>
    <scope>NUCLEOTIDE SEQUENCE [LARGE SCALE GENOMIC DNA]</scope>
    <source>
        <strain evidence="3 4">DSM 44153</strain>
    </source>
</reference>
<feature type="chain" id="PRO_5039649910" description="DUF4189 domain-containing protein" evidence="1">
    <location>
        <begin position="31"/>
        <end position="123"/>
    </location>
</feature>
<sequence>MAKAALRRRAAAVMASFATVAGLTVAVAPAADAATYWGAIAYSPSTGSGGRAWDHPTKESANSMALSYCGYTDCKVLVSFTDCGAVAENATSLQGGYGTTLLEAMNDAMSRLPGSWILTWACN</sequence>
<dbReference type="STRING" id="1798.AWC30_14445"/>
<dbReference type="RefSeq" id="WP_085110974.1">
    <property type="nucleotide sequence ID" value="NZ_JACKSN010000125.1"/>
</dbReference>
<evidence type="ECO:0000256" key="1">
    <source>
        <dbReference type="SAM" id="SignalP"/>
    </source>
</evidence>
<evidence type="ECO:0000259" key="2">
    <source>
        <dbReference type="Pfam" id="PF13827"/>
    </source>
</evidence>
<dbReference type="Pfam" id="PF13827">
    <property type="entry name" value="DUF4189"/>
    <property type="match status" value="1"/>
</dbReference>
<gene>
    <name evidence="3" type="ORF">AWC30_14445</name>
</gene>
<evidence type="ECO:0000313" key="3">
    <source>
        <dbReference type="EMBL" id="ORX01144.1"/>
    </source>
</evidence>
<comment type="caution">
    <text evidence="3">The sequence shown here is derived from an EMBL/GenBank/DDBJ whole genome shotgun (WGS) entry which is preliminary data.</text>
</comment>
<evidence type="ECO:0000313" key="4">
    <source>
        <dbReference type="Proteomes" id="UP000193090"/>
    </source>
</evidence>
<dbReference type="EMBL" id="LQPZ01000040">
    <property type="protein sequence ID" value="ORX01144.1"/>
    <property type="molecule type" value="Genomic_DNA"/>
</dbReference>
<protein>
    <recommendedName>
        <fullName evidence="2">DUF4189 domain-containing protein</fullName>
    </recommendedName>
</protein>